<evidence type="ECO:0000256" key="4">
    <source>
        <dbReference type="ARBA" id="ARBA00012277"/>
    </source>
</evidence>
<comment type="cofactor">
    <cofactor evidence="1">
        <name>thiamine diphosphate</name>
        <dbReference type="ChEBI" id="CHEBI:58937"/>
    </cofactor>
</comment>
<dbReference type="FunFam" id="3.40.50.970:FF:000001">
    <property type="entry name" value="Pyruvate dehydrogenase E1 beta subunit"/>
    <property type="match status" value="1"/>
</dbReference>
<comment type="subcellular location">
    <subcellularLocation>
        <location evidence="2">Mitochondrion matrix</location>
    </subcellularLocation>
</comment>
<dbReference type="SUPFAM" id="SSF52922">
    <property type="entry name" value="TK C-terminal domain-like"/>
    <property type="match status" value="1"/>
</dbReference>
<evidence type="ECO:0000256" key="6">
    <source>
        <dbReference type="ARBA" id="ARBA00023002"/>
    </source>
</evidence>
<name>A0A8X8WRD2_SALSN</name>
<evidence type="ECO:0000256" key="3">
    <source>
        <dbReference type="ARBA" id="ARBA00011516"/>
    </source>
</evidence>
<dbReference type="SMART" id="SM00861">
    <property type="entry name" value="Transket_pyr"/>
    <property type="match status" value="1"/>
</dbReference>
<dbReference type="GO" id="GO:0009083">
    <property type="term" value="P:branched-chain amino acid catabolic process"/>
    <property type="evidence" value="ECO:0007669"/>
    <property type="project" value="TreeGrafter"/>
</dbReference>
<evidence type="ECO:0000313" key="11">
    <source>
        <dbReference type="EMBL" id="KAG6399486.1"/>
    </source>
</evidence>
<comment type="caution">
    <text evidence="11">The sequence shown here is derived from an EMBL/GenBank/DDBJ whole genome shotgun (WGS) entry which is preliminary data.</text>
</comment>
<dbReference type="SUPFAM" id="SSF52518">
    <property type="entry name" value="Thiamin diphosphate-binding fold (THDP-binding)"/>
    <property type="match status" value="1"/>
</dbReference>
<dbReference type="InterPro" id="IPR029061">
    <property type="entry name" value="THDP-binding"/>
</dbReference>
<keyword evidence="5" id="KW-0809">Transit peptide</keyword>
<accession>A0A8X8WRD2</accession>
<dbReference type="GO" id="GO:0003863">
    <property type="term" value="F:branched-chain 2-oxo acid dehydrogenase activity"/>
    <property type="evidence" value="ECO:0007669"/>
    <property type="project" value="UniProtKB-EC"/>
</dbReference>
<proteinExistence type="predicted"/>
<sequence>MGFPLGSLSELRHRSINFRSTVGNSFSWVLPYFPLPFKMPCTTGRGITRIGNFSRIWSSPCRGLQTAVHGQSPPPTKPVNLFSAVNQALHIALDTDPRAYVFGEDVGFGGVFRCTTGLADQFGKRRVFNTPLCEQGIVGFAIGLAAMGNRAIAEIQFADYIFPAFDQIVNEAAKFRYRSGNQFNCGGLTIRTPYGAVGHGGHYHSQSPEAFFCHVPGIKVVIPRSPRQAKGLLLSSIRDPNPVVFLEPKWLYRLAVEEVPEQDYMLPLSEAEVIREGSDITLVGWGAQLSVMEQACVDAEKVSIYFALLDIFEEGISCELVDLKTLIPWDKETVEASVNKTGRLLVSHEAPITGGFGAEISASIVERCFTRLEAPVARVCGLDTPFPLVFEPFYMPTKNKILDAIKSTVKY</sequence>
<dbReference type="GO" id="GO:0007584">
    <property type="term" value="P:response to nutrient"/>
    <property type="evidence" value="ECO:0007669"/>
    <property type="project" value="TreeGrafter"/>
</dbReference>
<dbReference type="Gene3D" id="3.40.50.970">
    <property type="match status" value="1"/>
</dbReference>
<comment type="catalytic activity">
    <reaction evidence="8">
        <text>N(6)-[(R)-lipoyl]-L-lysyl-[protein] + 3-methyl-2-oxobutanoate + H(+) = N(6)-[(R)-S(8)-2-methylpropanoyldihydrolipoyl]-L-lysyl-[protein] + CO2</text>
        <dbReference type="Rhea" id="RHEA:13457"/>
        <dbReference type="Rhea" id="RHEA-COMP:10474"/>
        <dbReference type="Rhea" id="RHEA-COMP:10497"/>
        <dbReference type="ChEBI" id="CHEBI:11851"/>
        <dbReference type="ChEBI" id="CHEBI:15378"/>
        <dbReference type="ChEBI" id="CHEBI:16526"/>
        <dbReference type="ChEBI" id="CHEBI:83099"/>
        <dbReference type="ChEBI" id="CHEBI:83142"/>
        <dbReference type="EC" id="1.2.4.4"/>
    </reaction>
    <physiologicalReaction direction="left-to-right" evidence="8">
        <dbReference type="Rhea" id="RHEA:13458"/>
    </physiologicalReaction>
</comment>
<evidence type="ECO:0000256" key="2">
    <source>
        <dbReference type="ARBA" id="ARBA00004305"/>
    </source>
</evidence>
<dbReference type="InterPro" id="IPR005475">
    <property type="entry name" value="Transketolase-like_Pyr-bd"/>
</dbReference>
<evidence type="ECO:0000256" key="1">
    <source>
        <dbReference type="ARBA" id="ARBA00001964"/>
    </source>
</evidence>
<feature type="domain" description="Transketolase-like pyrimidine-binding" evidence="10">
    <location>
        <begin position="79"/>
        <end position="254"/>
    </location>
</feature>
<protein>
    <recommendedName>
        <fullName evidence="4">3-methyl-2-oxobutanoate dehydrogenase (2-methylpropanoyl-transferring)</fullName>
        <ecNumber evidence="4">1.2.4.4</ecNumber>
    </recommendedName>
    <alternativeName>
        <fullName evidence="9">Branched-chain alpha-keto acid dehydrogenase E1 component beta chain</fullName>
    </alternativeName>
</protein>
<evidence type="ECO:0000256" key="5">
    <source>
        <dbReference type="ARBA" id="ARBA00022946"/>
    </source>
</evidence>
<evidence type="ECO:0000256" key="9">
    <source>
        <dbReference type="ARBA" id="ARBA00082400"/>
    </source>
</evidence>
<dbReference type="CDD" id="cd07036">
    <property type="entry name" value="TPP_PYR_E1-PDHc-beta_like"/>
    <property type="match status" value="1"/>
</dbReference>
<dbReference type="EC" id="1.2.4.4" evidence="4"/>
<evidence type="ECO:0000313" key="12">
    <source>
        <dbReference type="Proteomes" id="UP000298416"/>
    </source>
</evidence>
<comment type="subunit">
    <text evidence="3">Heterotetramer of alpha and beta chains.</text>
</comment>
<evidence type="ECO:0000256" key="7">
    <source>
        <dbReference type="ARBA" id="ARBA00023128"/>
    </source>
</evidence>
<dbReference type="InterPro" id="IPR009014">
    <property type="entry name" value="Transketo_C/PFOR_II"/>
</dbReference>
<dbReference type="PANTHER" id="PTHR42980:SF1">
    <property type="entry name" value="2-OXOISOVALERATE DEHYDROGENASE SUBUNIT BETA, MITOCHONDRIAL"/>
    <property type="match status" value="1"/>
</dbReference>
<organism evidence="11">
    <name type="scientific">Salvia splendens</name>
    <name type="common">Scarlet sage</name>
    <dbReference type="NCBI Taxonomy" id="180675"/>
    <lineage>
        <taxon>Eukaryota</taxon>
        <taxon>Viridiplantae</taxon>
        <taxon>Streptophyta</taxon>
        <taxon>Embryophyta</taxon>
        <taxon>Tracheophyta</taxon>
        <taxon>Spermatophyta</taxon>
        <taxon>Magnoliopsida</taxon>
        <taxon>eudicotyledons</taxon>
        <taxon>Gunneridae</taxon>
        <taxon>Pentapetalae</taxon>
        <taxon>asterids</taxon>
        <taxon>lamiids</taxon>
        <taxon>Lamiales</taxon>
        <taxon>Lamiaceae</taxon>
        <taxon>Nepetoideae</taxon>
        <taxon>Mentheae</taxon>
        <taxon>Salviinae</taxon>
        <taxon>Salvia</taxon>
        <taxon>Salvia subgen. Calosphace</taxon>
        <taxon>core Calosphace</taxon>
    </lineage>
</organism>
<dbReference type="Proteomes" id="UP000298416">
    <property type="component" value="Unassembled WGS sequence"/>
</dbReference>
<dbReference type="EMBL" id="PNBA02000015">
    <property type="protein sequence ID" value="KAG6399486.1"/>
    <property type="molecule type" value="Genomic_DNA"/>
</dbReference>
<dbReference type="Gene3D" id="3.40.50.920">
    <property type="match status" value="1"/>
</dbReference>
<keyword evidence="12" id="KW-1185">Reference proteome</keyword>
<evidence type="ECO:0000256" key="8">
    <source>
        <dbReference type="ARBA" id="ARBA00051764"/>
    </source>
</evidence>
<keyword evidence="7" id="KW-0496">Mitochondrion</keyword>
<evidence type="ECO:0000259" key="10">
    <source>
        <dbReference type="SMART" id="SM00861"/>
    </source>
</evidence>
<keyword evidence="6" id="KW-0560">Oxidoreductase</keyword>
<dbReference type="Pfam" id="PF02779">
    <property type="entry name" value="Transket_pyr"/>
    <property type="match status" value="1"/>
</dbReference>
<dbReference type="InterPro" id="IPR033248">
    <property type="entry name" value="Transketolase_C"/>
</dbReference>
<dbReference type="PANTHER" id="PTHR42980">
    <property type="entry name" value="2-OXOISOVALERATE DEHYDROGENASE SUBUNIT BETA-RELATED"/>
    <property type="match status" value="1"/>
</dbReference>
<dbReference type="GO" id="GO:0005759">
    <property type="term" value="C:mitochondrial matrix"/>
    <property type="evidence" value="ECO:0007669"/>
    <property type="project" value="UniProtKB-SubCell"/>
</dbReference>
<dbReference type="FunFam" id="3.40.50.920:FF:000004">
    <property type="entry name" value="2-oxoisovalerate dehydrogenase subunit beta 1, mitochondrial"/>
    <property type="match status" value="1"/>
</dbReference>
<reference evidence="11" key="2">
    <citation type="submission" date="2020-08" db="EMBL/GenBank/DDBJ databases">
        <title>Plant Genome Project.</title>
        <authorList>
            <person name="Zhang R.-G."/>
        </authorList>
    </citation>
    <scope>NUCLEOTIDE SEQUENCE</scope>
    <source>
        <strain evidence="11">Huo1</strain>
        <tissue evidence="11">Leaf</tissue>
    </source>
</reference>
<reference evidence="11" key="1">
    <citation type="submission" date="2018-01" db="EMBL/GenBank/DDBJ databases">
        <authorList>
            <person name="Mao J.F."/>
        </authorList>
    </citation>
    <scope>NUCLEOTIDE SEQUENCE</scope>
    <source>
        <strain evidence="11">Huo1</strain>
        <tissue evidence="11">Leaf</tissue>
    </source>
</reference>
<dbReference type="AlphaFoldDB" id="A0A8X8WRD2"/>
<gene>
    <name evidence="11" type="ORF">SASPL_140967</name>
</gene>
<dbReference type="Pfam" id="PF02780">
    <property type="entry name" value="Transketolase_C"/>
    <property type="match status" value="1"/>
</dbReference>